<organism evidence="1">
    <name type="scientific">uncultured Caudovirales phage</name>
    <dbReference type="NCBI Taxonomy" id="2100421"/>
    <lineage>
        <taxon>Viruses</taxon>
        <taxon>Duplodnaviria</taxon>
        <taxon>Heunggongvirae</taxon>
        <taxon>Uroviricota</taxon>
        <taxon>Caudoviricetes</taxon>
        <taxon>Peduoviridae</taxon>
        <taxon>Maltschvirus</taxon>
        <taxon>Maltschvirus maltsch</taxon>
    </lineage>
</organism>
<protein>
    <submittedName>
        <fullName evidence="1">Uncharacterized protein</fullName>
    </submittedName>
</protein>
<gene>
    <name evidence="1" type="ORF">UFOVP130_57</name>
</gene>
<sequence>MDPLGLNKAAQTATAAIPQVAKAIDDAGESLENVANTLQTTIREALDKGGVDAALLVNASLLELQAWRLELAEWRKMLEPLTRGVTITPNPPAA</sequence>
<name>A0A6J5LD09_9CAUD</name>
<reference evidence="1" key="1">
    <citation type="submission" date="2020-04" db="EMBL/GenBank/DDBJ databases">
        <authorList>
            <person name="Chiriac C."/>
            <person name="Salcher M."/>
            <person name="Ghai R."/>
            <person name="Kavagutti S V."/>
        </authorList>
    </citation>
    <scope>NUCLEOTIDE SEQUENCE</scope>
</reference>
<dbReference type="EMBL" id="LR796251">
    <property type="protein sequence ID" value="CAB4131066.1"/>
    <property type="molecule type" value="Genomic_DNA"/>
</dbReference>
<proteinExistence type="predicted"/>
<accession>A0A6J5LD09</accession>
<evidence type="ECO:0000313" key="1">
    <source>
        <dbReference type="EMBL" id="CAB4131066.1"/>
    </source>
</evidence>